<dbReference type="RefSeq" id="XP_012769834.1">
    <property type="nucleotide sequence ID" value="XM_012914380.1"/>
</dbReference>
<dbReference type="Pfam" id="PF06677">
    <property type="entry name" value="Auto_anti-p27"/>
    <property type="match status" value="1"/>
</dbReference>
<dbReference type="Proteomes" id="UP000033188">
    <property type="component" value="Chromosome 4"/>
</dbReference>
<reference evidence="2" key="1">
    <citation type="journal article" date="2014" name="Nucleic Acids Res.">
        <title>The evolutionary dynamics of variant antigen genes in Babesia reveal a history of genomic innovation underlying host-parasite interaction.</title>
        <authorList>
            <person name="Jackson A.P."/>
            <person name="Otto T.D."/>
            <person name="Darby A."/>
            <person name="Ramaprasad A."/>
            <person name="Xia D."/>
            <person name="Echaide I.E."/>
            <person name="Farber M."/>
            <person name="Gahlot S."/>
            <person name="Gamble J."/>
            <person name="Gupta D."/>
            <person name="Gupta Y."/>
            <person name="Jackson L."/>
            <person name="Malandrin L."/>
            <person name="Malas T.B."/>
            <person name="Moussa E."/>
            <person name="Nair M."/>
            <person name="Reid A.J."/>
            <person name="Sanders M."/>
            <person name="Sharma J."/>
            <person name="Tracey A."/>
            <person name="Quail M.A."/>
            <person name="Weir W."/>
            <person name="Wastling J.M."/>
            <person name="Hall N."/>
            <person name="Willadsen P."/>
            <person name="Lingelbach K."/>
            <person name="Shiels B."/>
            <person name="Tait A."/>
            <person name="Berriman M."/>
            <person name="Allred D.R."/>
            <person name="Pain A."/>
        </authorList>
    </citation>
    <scope>NUCLEOTIDE SEQUENCE [LARGE SCALE GENOMIC DNA]</scope>
    <source>
        <strain evidence="2">Bond</strain>
    </source>
</reference>
<keyword evidence="2" id="KW-1185">Reference proteome</keyword>
<dbReference type="OMA" id="CTEVPLM"/>
<dbReference type="InterPro" id="IPR051888">
    <property type="entry name" value="UPF0148_domain"/>
</dbReference>
<dbReference type="PANTHER" id="PTHR16537:SF1">
    <property type="entry name" value="PROTEIN ZNRD2"/>
    <property type="match status" value="1"/>
</dbReference>
<evidence type="ECO:0000313" key="1">
    <source>
        <dbReference type="EMBL" id="CDR97648.1"/>
    </source>
</evidence>
<organism evidence="1 2">
    <name type="scientific">Babesia bigemina</name>
    <dbReference type="NCBI Taxonomy" id="5866"/>
    <lineage>
        <taxon>Eukaryota</taxon>
        <taxon>Sar</taxon>
        <taxon>Alveolata</taxon>
        <taxon>Apicomplexa</taxon>
        <taxon>Aconoidasida</taxon>
        <taxon>Piroplasmida</taxon>
        <taxon>Babesiidae</taxon>
        <taxon>Babesia</taxon>
    </lineage>
</organism>
<dbReference type="GeneID" id="24566189"/>
<sequence>MDDLHGSGDGLSESSTTEEMARLLLAGWTMLADTCSECRDVPLMRNNDGALKCCRCKKESRDASHRVASASSEASRSVPTGIGERHKYSIVSEYGLDSCALSGIHGVDGDRVLSTVPVVKPAAPVVATEGRRLQQLCLLRVELSKALDRYTGLLHHSNENVSCDVRSDSEVLEALDRTLRLLSTVESKL</sequence>
<accession>A0A061DAR7</accession>
<dbReference type="EMBL" id="LK391710">
    <property type="protein sequence ID" value="CDR97648.1"/>
    <property type="molecule type" value="Genomic_DNA"/>
</dbReference>
<dbReference type="PANTHER" id="PTHR16537">
    <property type="entry name" value="SJOEGREN SYNDROME/SCLERODERMA AUTOANTIGEN 1"/>
    <property type="match status" value="1"/>
</dbReference>
<dbReference type="InterPro" id="IPR009563">
    <property type="entry name" value="SSSCA1"/>
</dbReference>
<gene>
    <name evidence="1" type="ORF">BBBOND_0401400</name>
</gene>
<name>A0A061DAR7_BABBI</name>
<dbReference type="VEuPathDB" id="PiroplasmaDB:BBBOND_0401400"/>
<dbReference type="OrthoDB" id="28939at2759"/>
<evidence type="ECO:0000313" key="2">
    <source>
        <dbReference type="Proteomes" id="UP000033188"/>
    </source>
</evidence>
<proteinExistence type="predicted"/>
<protein>
    <submittedName>
        <fullName evidence="1">Uncharacterized protein</fullName>
    </submittedName>
</protein>
<dbReference type="AlphaFoldDB" id="A0A061DAR7"/>
<dbReference type="KEGG" id="bbig:BBBOND_0401400"/>